<feature type="coiled-coil region" evidence="1">
    <location>
        <begin position="56"/>
        <end position="86"/>
    </location>
</feature>
<proteinExistence type="predicted"/>
<keyword evidence="4" id="KW-1185">Reference proteome</keyword>
<organism evidence="3 4">
    <name type="scientific">Rhipicephalus sanguineus</name>
    <name type="common">Brown dog tick</name>
    <name type="synonym">Ixodes sanguineus</name>
    <dbReference type="NCBI Taxonomy" id="34632"/>
    <lineage>
        <taxon>Eukaryota</taxon>
        <taxon>Metazoa</taxon>
        <taxon>Ecdysozoa</taxon>
        <taxon>Arthropoda</taxon>
        <taxon>Chelicerata</taxon>
        <taxon>Arachnida</taxon>
        <taxon>Acari</taxon>
        <taxon>Parasitiformes</taxon>
        <taxon>Ixodida</taxon>
        <taxon>Ixodoidea</taxon>
        <taxon>Ixodidae</taxon>
        <taxon>Rhipicephalinae</taxon>
        <taxon>Rhipicephalus</taxon>
        <taxon>Rhipicephalus</taxon>
    </lineage>
</organism>
<accession>A0A9D4PR95</accession>
<comment type="caution">
    <text evidence="3">The sequence shown here is derived from an EMBL/GenBank/DDBJ whole genome shotgun (WGS) entry which is preliminary data.</text>
</comment>
<protein>
    <submittedName>
        <fullName evidence="3">Uncharacterized protein</fullName>
    </submittedName>
</protein>
<dbReference type="Proteomes" id="UP000821837">
    <property type="component" value="Chromosome 5"/>
</dbReference>
<reference evidence="3" key="1">
    <citation type="journal article" date="2020" name="Cell">
        <title>Large-Scale Comparative Analyses of Tick Genomes Elucidate Their Genetic Diversity and Vector Capacities.</title>
        <authorList>
            <consortium name="Tick Genome and Microbiome Consortium (TIGMIC)"/>
            <person name="Jia N."/>
            <person name="Wang J."/>
            <person name="Shi W."/>
            <person name="Du L."/>
            <person name="Sun Y."/>
            <person name="Zhan W."/>
            <person name="Jiang J.F."/>
            <person name="Wang Q."/>
            <person name="Zhang B."/>
            <person name="Ji P."/>
            <person name="Bell-Sakyi L."/>
            <person name="Cui X.M."/>
            <person name="Yuan T.T."/>
            <person name="Jiang B.G."/>
            <person name="Yang W.F."/>
            <person name="Lam T.T."/>
            <person name="Chang Q.C."/>
            <person name="Ding S.J."/>
            <person name="Wang X.J."/>
            <person name="Zhu J.G."/>
            <person name="Ruan X.D."/>
            <person name="Zhao L."/>
            <person name="Wei J.T."/>
            <person name="Ye R.Z."/>
            <person name="Que T.C."/>
            <person name="Du C.H."/>
            <person name="Zhou Y.H."/>
            <person name="Cheng J.X."/>
            <person name="Dai P.F."/>
            <person name="Guo W.B."/>
            <person name="Han X.H."/>
            <person name="Huang E.J."/>
            <person name="Li L.F."/>
            <person name="Wei W."/>
            <person name="Gao Y.C."/>
            <person name="Liu J.Z."/>
            <person name="Shao H.Z."/>
            <person name="Wang X."/>
            <person name="Wang C.C."/>
            <person name="Yang T.C."/>
            <person name="Huo Q.B."/>
            <person name="Li W."/>
            <person name="Chen H.Y."/>
            <person name="Chen S.E."/>
            <person name="Zhou L.G."/>
            <person name="Ni X.B."/>
            <person name="Tian J.H."/>
            <person name="Sheng Y."/>
            <person name="Liu T."/>
            <person name="Pan Y.S."/>
            <person name="Xia L.Y."/>
            <person name="Li J."/>
            <person name="Zhao F."/>
            <person name="Cao W.C."/>
        </authorList>
    </citation>
    <scope>NUCLEOTIDE SEQUENCE</scope>
    <source>
        <strain evidence="3">Rsan-2018</strain>
    </source>
</reference>
<evidence type="ECO:0000256" key="1">
    <source>
        <dbReference type="SAM" id="Coils"/>
    </source>
</evidence>
<gene>
    <name evidence="3" type="ORF">HPB52_010353</name>
</gene>
<sequence length="114" mass="13179">MGEDLRARVNELEANLRQAAEIGNVLITKNTHLEKELEETRERYFAKVEKDSASSDQALMADNEKLQKQIRRLEEQLCESRQMNERLLMHNTSASASSPRPWSPRESCSSKKFN</sequence>
<reference evidence="3" key="2">
    <citation type="submission" date="2021-09" db="EMBL/GenBank/DDBJ databases">
        <authorList>
            <person name="Jia N."/>
            <person name="Wang J."/>
            <person name="Shi W."/>
            <person name="Du L."/>
            <person name="Sun Y."/>
            <person name="Zhan W."/>
            <person name="Jiang J."/>
            <person name="Wang Q."/>
            <person name="Zhang B."/>
            <person name="Ji P."/>
            <person name="Sakyi L.B."/>
            <person name="Cui X."/>
            <person name="Yuan T."/>
            <person name="Jiang B."/>
            <person name="Yang W."/>
            <person name="Lam T.T.-Y."/>
            <person name="Chang Q."/>
            <person name="Ding S."/>
            <person name="Wang X."/>
            <person name="Zhu J."/>
            <person name="Ruan X."/>
            <person name="Zhao L."/>
            <person name="Wei J."/>
            <person name="Que T."/>
            <person name="Du C."/>
            <person name="Cheng J."/>
            <person name="Dai P."/>
            <person name="Han X."/>
            <person name="Huang E."/>
            <person name="Gao Y."/>
            <person name="Liu J."/>
            <person name="Shao H."/>
            <person name="Ye R."/>
            <person name="Li L."/>
            <person name="Wei W."/>
            <person name="Wang X."/>
            <person name="Wang C."/>
            <person name="Huo Q."/>
            <person name="Li W."/>
            <person name="Guo W."/>
            <person name="Chen H."/>
            <person name="Chen S."/>
            <person name="Zhou L."/>
            <person name="Zhou L."/>
            <person name="Ni X."/>
            <person name="Tian J."/>
            <person name="Zhou Y."/>
            <person name="Sheng Y."/>
            <person name="Liu T."/>
            <person name="Pan Y."/>
            <person name="Xia L."/>
            <person name="Li J."/>
            <person name="Zhao F."/>
            <person name="Cao W."/>
        </authorList>
    </citation>
    <scope>NUCLEOTIDE SEQUENCE</scope>
    <source>
        <strain evidence="3">Rsan-2018</strain>
        <tissue evidence="3">Larvae</tissue>
    </source>
</reference>
<feature type="compositionally biased region" description="Low complexity" evidence="2">
    <location>
        <begin position="93"/>
        <end position="107"/>
    </location>
</feature>
<keyword evidence="1" id="KW-0175">Coiled coil</keyword>
<dbReference type="EMBL" id="JABSTV010001251">
    <property type="protein sequence ID" value="KAH7951567.1"/>
    <property type="molecule type" value="Genomic_DNA"/>
</dbReference>
<evidence type="ECO:0000256" key="2">
    <source>
        <dbReference type="SAM" id="MobiDB-lite"/>
    </source>
</evidence>
<dbReference type="VEuPathDB" id="VectorBase:RSAN_045673"/>
<evidence type="ECO:0000313" key="4">
    <source>
        <dbReference type="Proteomes" id="UP000821837"/>
    </source>
</evidence>
<name>A0A9D4PR95_RHISA</name>
<evidence type="ECO:0000313" key="3">
    <source>
        <dbReference type="EMBL" id="KAH7951567.1"/>
    </source>
</evidence>
<feature type="region of interest" description="Disordered" evidence="2">
    <location>
        <begin position="86"/>
        <end position="114"/>
    </location>
</feature>
<dbReference type="AlphaFoldDB" id="A0A9D4PR95"/>